<dbReference type="CDD" id="cd00033">
    <property type="entry name" value="CCP"/>
    <property type="match status" value="1"/>
</dbReference>
<evidence type="ECO:0007829" key="14">
    <source>
        <dbReference type="PeptideAtlas" id="A0A498LP14"/>
    </source>
</evidence>
<dbReference type="InterPro" id="IPR000152">
    <property type="entry name" value="EGF-type_Asp/Asn_hydroxyl_site"/>
</dbReference>
<dbReference type="Gene3D" id="2.10.25.10">
    <property type="entry name" value="Laminin"/>
    <property type="match status" value="3"/>
</dbReference>
<comment type="subcellular location">
    <subcellularLocation>
        <location evidence="1">Secreted</location>
        <location evidence="1">Extracellular space</location>
        <location evidence="1">Extracellular matrix</location>
    </subcellularLocation>
</comment>
<dbReference type="InterPro" id="IPR055088">
    <property type="entry name" value="Fibulin_C"/>
</dbReference>
<gene>
    <name evidence="12" type="ORF">ROHU_011345</name>
</gene>
<comment type="caution">
    <text evidence="7">Lacks conserved residue(s) required for the propagation of feature annotation.</text>
</comment>
<dbReference type="STRING" id="84645.A0A498LP14"/>
<keyword evidence="8" id="KW-0768">Sushi</keyword>
<feature type="domain" description="Sushi" evidence="11">
    <location>
        <begin position="79"/>
        <end position="136"/>
    </location>
</feature>
<proteinExistence type="evidence at protein level"/>
<dbReference type="PANTHER" id="PTHR24034">
    <property type="entry name" value="EGF-LIKE DOMAIN-CONTAINING PROTEIN"/>
    <property type="match status" value="1"/>
</dbReference>
<dbReference type="EMBL" id="QBIY01013297">
    <property type="protein sequence ID" value="RXN08806.1"/>
    <property type="molecule type" value="Genomic_DNA"/>
</dbReference>
<keyword evidence="6 8" id="KW-1015">Disulfide bond</keyword>
<dbReference type="InterPro" id="IPR000436">
    <property type="entry name" value="Sushi_SCR_CCP_dom"/>
</dbReference>
<dbReference type="InterPro" id="IPR000742">
    <property type="entry name" value="EGF"/>
</dbReference>
<dbReference type="PROSITE" id="PS00010">
    <property type="entry name" value="ASX_HYDROXYL"/>
    <property type="match status" value="1"/>
</dbReference>
<evidence type="ECO:0000256" key="7">
    <source>
        <dbReference type="PROSITE-ProRule" id="PRU00076"/>
    </source>
</evidence>
<protein>
    <submittedName>
        <fullName evidence="12">Fibulin-7-like protein</fullName>
    </submittedName>
</protein>
<dbReference type="CDD" id="cd00054">
    <property type="entry name" value="EGF_CA"/>
    <property type="match status" value="2"/>
</dbReference>
<dbReference type="InterPro" id="IPR026823">
    <property type="entry name" value="cEGF"/>
</dbReference>
<evidence type="ECO:0000256" key="5">
    <source>
        <dbReference type="ARBA" id="ARBA00022737"/>
    </source>
</evidence>
<feature type="chain" id="PRO_5019859021" evidence="9">
    <location>
        <begin position="25"/>
        <end position="407"/>
    </location>
</feature>
<dbReference type="InterPro" id="IPR018097">
    <property type="entry name" value="EGF_Ca-bd_CS"/>
</dbReference>
<name>A0A498LP14_LABRO</name>
<dbReference type="FunFam" id="2.10.25.10:FF:000240">
    <property type="entry name" value="Vitamin K-dependent protein S"/>
    <property type="match status" value="1"/>
</dbReference>
<evidence type="ECO:0000256" key="8">
    <source>
        <dbReference type="PROSITE-ProRule" id="PRU00302"/>
    </source>
</evidence>
<dbReference type="SMART" id="SM00181">
    <property type="entry name" value="EGF"/>
    <property type="match status" value="3"/>
</dbReference>
<evidence type="ECO:0000259" key="10">
    <source>
        <dbReference type="PROSITE" id="PS50026"/>
    </source>
</evidence>
<dbReference type="AlphaFoldDB" id="A0A498LP14"/>
<keyword evidence="3" id="KW-0272">Extracellular matrix</keyword>
<evidence type="ECO:0000256" key="3">
    <source>
        <dbReference type="ARBA" id="ARBA00022530"/>
    </source>
</evidence>
<keyword evidence="4 7" id="KW-0245">EGF-like domain</keyword>
<evidence type="ECO:0000256" key="9">
    <source>
        <dbReference type="SAM" id="SignalP"/>
    </source>
</evidence>
<dbReference type="PROSITE" id="PS01186">
    <property type="entry name" value="EGF_2"/>
    <property type="match status" value="1"/>
</dbReference>
<dbReference type="Pfam" id="PF22914">
    <property type="entry name" value="Fibulin_C"/>
    <property type="match status" value="1"/>
</dbReference>
<keyword evidence="9" id="KW-0732">Signal</keyword>
<comment type="similarity">
    <text evidence="2">Belongs to the fibulin family.</text>
</comment>
<dbReference type="PROSITE" id="PS50026">
    <property type="entry name" value="EGF_3"/>
    <property type="match status" value="1"/>
</dbReference>
<evidence type="ECO:0000259" key="11">
    <source>
        <dbReference type="PROSITE" id="PS50923"/>
    </source>
</evidence>
<organism evidence="12 13">
    <name type="scientific">Labeo rohita</name>
    <name type="common">Indian major carp</name>
    <name type="synonym">Cyprinus rohita</name>
    <dbReference type="NCBI Taxonomy" id="84645"/>
    <lineage>
        <taxon>Eukaryota</taxon>
        <taxon>Metazoa</taxon>
        <taxon>Chordata</taxon>
        <taxon>Craniata</taxon>
        <taxon>Vertebrata</taxon>
        <taxon>Euteleostomi</taxon>
        <taxon>Actinopterygii</taxon>
        <taxon>Neopterygii</taxon>
        <taxon>Teleostei</taxon>
        <taxon>Ostariophysi</taxon>
        <taxon>Cypriniformes</taxon>
        <taxon>Cyprinidae</taxon>
        <taxon>Labeoninae</taxon>
        <taxon>Labeonini</taxon>
        <taxon>Labeo</taxon>
    </lineage>
</organism>
<comment type="caution">
    <text evidence="12">The sequence shown here is derived from an EMBL/GenBank/DDBJ whole genome shotgun (WGS) entry which is preliminary data.</text>
</comment>
<evidence type="ECO:0000256" key="2">
    <source>
        <dbReference type="ARBA" id="ARBA00006127"/>
    </source>
</evidence>
<keyword evidence="5" id="KW-0677">Repeat</keyword>
<evidence type="ECO:0000256" key="6">
    <source>
        <dbReference type="ARBA" id="ARBA00023157"/>
    </source>
</evidence>
<dbReference type="GO" id="GO:0005509">
    <property type="term" value="F:calcium ion binding"/>
    <property type="evidence" value="ECO:0007669"/>
    <property type="project" value="InterPro"/>
</dbReference>
<dbReference type="Pfam" id="PF00084">
    <property type="entry name" value="Sushi"/>
    <property type="match status" value="1"/>
</dbReference>
<dbReference type="Proteomes" id="UP000290572">
    <property type="component" value="Unassembled WGS sequence"/>
</dbReference>
<evidence type="ECO:0000256" key="1">
    <source>
        <dbReference type="ARBA" id="ARBA00004498"/>
    </source>
</evidence>
<dbReference type="InterPro" id="IPR035976">
    <property type="entry name" value="Sushi/SCR/CCP_sf"/>
</dbReference>
<dbReference type="PROSITE" id="PS01187">
    <property type="entry name" value="EGF_CA"/>
    <property type="match status" value="1"/>
</dbReference>
<evidence type="ECO:0000313" key="13">
    <source>
        <dbReference type="Proteomes" id="UP000290572"/>
    </source>
</evidence>
<accession>A0A498LP14</accession>
<evidence type="ECO:0000313" key="12">
    <source>
        <dbReference type="EMBL" id="RXN08806.1"/>
    </source>
</evidence>
<dbReference type="PROSITE" id="PS50923">
    <property type="entry name" value="SUSHI"/>
    <property type="match status" value="1"/>
</dbReference>
<feature type="disulfide bond" evidence="8">
    <location>
        <begin position="107"/>
        <end position="134"/>
    </location>
</feature>
<keyword evidence="3" id="KW-0964">Secreted</keyword>
<dbReference type="PANTHER" id="PTHR24034:SF146">
    <property type="entry name" value="FIBULIN-7-LIKE"/>
    <property type="match status" value="1"/>
</dbReference>
<dbReference type="Gene3D" id="2.10.70.10">
    <property type="entry name" value="Complement Module, domain 1"/>
    <property type="match status" value="1"/>
</dbReference>
<evidence type="ECO:0000256" key="4">
    <source>
        <dbReference type="ARBA" id="ARBA00022536"/>
    </source>
</evidence>
<keyword evidence="13" id="KW-1185">Reference proteome</keyword>
<dbReference type="SMART" id="SM00032">
    <property type="entry name" value="CCP"/>
    <property type="match status" value="1"/>
</dbReference>
<sequence length="407" mass="45194">MKMMNRRYAVLLSVFICQVYTMLAQDCPSKQDLQNSIQQAHKLLSAQEASYLQSLRTLKKKLNLLHHSVARLPAKAKNFTCPNLDAPVNGKKLGKILFPGHEVHFLCDVGFELVGSETRQCKDSLSWSGQQPVCKVFVTMANTSPVSAGAAATSSFPLTHTSALTRSSRCSQVQGTTHCTCEPGFTISAHDNSVCTDIDECKLFHNGQAGRLCLHTCVNTAGGYRCTCPAGYNMTRDGRNCKDIDECSTRQNNCTREQLCINTYGGFQCAKVECPQIRNATYVKTSPLRCERNPCPVDSRTCFQAPNSVSFHYMSVVSNLSAPRVMFRVSAIRMIGDTLRFALLGGRARRHFAVQRSDRQTGELLLTSPVQGPTTLDAEVEMSELERRELLGRYITKITIFVSPYEF</sequence>
<dbReference type="InterPro" id="IPR001881">
    <property type="entry name" value="EGF-like_Ca-bd_dom"/>
</dbReference>
<feature type="domain" description="EGF-like" evidence="10">
    <location>
        <begin position="197"/>
        <end position="242"/>
    </location>
</feature>
<feature type="signal peptide" evidence="9">
    <location>
        <begin position="1"/>
        <end position="24"/>
    </location>
</feature>
<dbReference type="SUPFAM" id="SSF57535">
    <property type="entry name" value="Complement control module/SCR domain"/>
    <property type="match status" value="1"/>
</dbReference>
<dbReference type="SUPFAM" id="SSF57196">
    <property type="entry name" value="EGF/Laminin"/>
    <property type="match status" value="2"/>
</dbReference>
<reference evidence="12 13" key="1">
    <citation type="submission" date="2018-03" db="EMBL/GenBank/DDBJ databases">
        <title>Draft genome sequence of Rohu Carp (Labeo rohita).</title>
        <authorList>
            <person name="Das P."/>
            <person name="Kushwaha B."/>
            <person name="Joshi C.G."/>
            <person name="Kumar D."/>
            <person name="Nagpure N.S."/>
            <person name="Sahoo L."/>
            <person name="Das S.P."/>
            <person name="Bit A."/>
            <person name="Patnaik S."/>
            <person name="Meher P.K."/>
            <person name="Jayasankar P."/>
            <person name="Koringa P.G."/>
            <person name="Patel N.V."/>
            <person name="Hinsu A.T."/>
            <person name="Kumar R."/>
            <person name="Pandey M."/>
            <person name="Agarwal S."/>
            <person name="Srivastava S."/>
            <person name="Singh M."/>
            <person name="Iquebal M.A."/>
            <person name="Jaiswal S."/>
            <person name="Angadi U.B."/>
            <person name="Kumar N."/>
            <person name="Raza M."/>
            <person name="Shah T.M."/>
            <person name="Rai A."/>
            <person name="Jena J.K."/>
        </authorList>
    </citation>
    <scope>NUCLEOTIDE SEQUENCE [LARGE SCALE GENOMIC DNA]</scope>
    <source>
        <strain evidence="12">DASCIFA01</strain>
        <tissue evidence="12">Testis</tissue>
    </source>
</reference>
<keyword evidence="14" id="KW-1267">Proteomics identification</keyword>
<dbReference type="SMART" id="SM00179">
    <property type="entry name" value="EGF_CA"/>
    <property type="match status" value="2"/>
</dbReference>
<dbReference type="InterPro" id="IPR050751">
    <property type="entry name" value="ECM_structural_protein"/>
</dbReference>
<dbReference type="Pfam" id="PF12662">
    <property type="entry name" value="cEGF"/>
    <property type="match status" value="1"/>
</dbReference>